<feature type="region of interest" description="Disordered" evidence="1">
    <location>
        <begin position="1"/>
        <end position="71"/>
    </location>
</feature>
<evidence type="ECO:0000313" key="2">
    <source>
        <dbReference type="EMBL" id="KZS19699.1"/>
    </source>
</evidence>
<organism evidence="2 3">
    <name type="scientific">Daphnia magna</name>
    <dbReference type="NCBI Taxonomy" id="35525"/>
    <lineage>
        <taxon>Eukaryota</taxon>
        <taxon>Metazoa</taxon>
        <taxon>Ecdysozoa</taxon>
        <taxon>Arthropoda</taxon>
        <taxon>Crustacea</taxon>
        <taxon>Branchiopoda</taxon>
        <taxon>Diplostraca</taxon>
        <taxon>Cladocera</taxon>
        <taxon>Anomopoda</taxon>
        <taxon>Daphniidae</taxon>
        <taxon>Daphnia</taxon>
    </lineage>
</organism>
<gene>
    <name evidence="2" type="ORF">APZ42_013789</name>
</gene>
<comment type="caution">
    <text evidence="2">The sequence shown here is derived from an EMBL/GenBank/DDBJ whole genome shotgun (WGS) entry which is preliminary data.</text>
</comment>
<dbReference type="Proteomes" id="UP000076858">
    <property type="component" value="Unassembled WGS sequence"/>
</dbReference>
<dbReference type="AlphaFoldDB" id="A0A162QHS6"/>
<feature type="compositionally biased region" description="Low complexity" evidence="1">
    <location>
        <begin position="59"/>
        <end position="71"/>
    </location>
</feature>
<accession>A0A162QHS6</accession>
<name>A0A162QHS6_9CRUS</name>
<proteinExistence type="predicted"/>
<sequence length="113" mass="13075">MKQHKTKFTTRKEGQRHGKTKKEGRESDNETVQNEEEDEEGWDKGMKKRKEERRHPLTEAAEASEMAAAEAESYQITVKANPSFASRARAVTRSKLAIENRGTIIHINYTEWK</sequence>
<feature type="compositionally biased region" description="Basic and acidic residues" evidence="1">
    <location>
        <begin position="10"/>
        <end position="28"/>
    </location>
</feature>
<keyword evidence="3" id="KW-1185">Reference proteome</keyword>
<protein>
    <submittedName>
        <fullName evidence="2">Uncharacterized protein</fullName>
    </submittedName>
</protein>
<evidence type="ECO:0000313" key="3">
    <source>
        <dbReference type="Proteomes" id="UP000076858"/>
    </source>
</evidence>
<dbReference type="EMBL" id="LRGB01000336">
    <property type="protein sequence ID" value="KZS19699.1"/>
    <property type="molecule type" value="Genomic_DNA"/>
</dbReference>
<evidence type="ECO:0000256" key="1">
    <source>
        <dbReference type="SAM" id="MobiDB-lite"/>
    </source>
</evidence>
<reference evidence="2 3" key="1">
    <citation type="submission" date="2016-03" db="EMBL/GenBank/DDBJ databases">
        <title>EvidentialGene: Evidence-directed Construction of Genes on Genomes.</title>
        <authorList>
            <person name="Gilbert D.G."/>
            <person name="Choi J.-H."/>
            <person name="Mockaitis K."/>
            <person name="Colbourne J."/>
            <person name="Pfrender M."/>
        </authorList>
    </citation>
    <scope>NUCLEOTIDE SEQUENCE [LARGE SCALE GENOMIC DNA]</scope>
    <source>
        <strain evidence="2 3">Xinb3</strain>
        <tissue evidence="2">Complete organism</tissue>
    </source>
</reference>